<sequence>MVHHLGSRTSHSVGRGGLQLGEVDRGISYIARLDFTNSTTSDCSRVPKDELEQNVNRREKTLYGRGATMATERASICPLAFEATDFSIRDSFEPYFPACRPDLIVTQIWRKIGRDERDARAANFCRSHRRRHLMKRDLTDLHKNLLGKEPEETRAETLNDKEIEEIVS</sequence>
<keyword evidence="2" id="KW-1185">Reference proteome</keyword>
<dbReference type="EMBL" id="RXIC02000020">
    <property type="protein sequence ID" value="KAB1222971.1"/>
    <property type="molecule type" value="Genomic_DNA"/>
</dbReference>
<proteinExistence type="predicted"/>
<evidence type="ECO:0000313" key="2">
    <source>
        <dbReference type="Proteomes" id="UP000516437"/>
    </source>
</evidence>
<organism evidence="1 2">
    <name type="scientific">Morella rubra</name>
    <name type="common">Chinese bayberry</name>
    <dbReference type="NCBI Taxonomy" id="262757"/>
    <lineage>
        <taxon>Eukaryota</taxon>
        <taxon>Viridiplantae</taxon>
        <taxon>Streptophyta</taxon>
        <taxon>Embryophyta</taxon>
        <taxon>Tracheophyta</taxon>
        <taxon>Spermatophyta</taxon>
        <taxon>Magnoliopsida</taxon>
        <taxon>eudicotyledons</taxon>
        <taxon>Gunneridae</taxon>
        <taxon>Pentapetalae</taxon>
        <taxon>rosids</taxon>
        <taxon>fabids</taxon>
        <taxon>Fagales</taxon>
        <taxon>Myricaceae</taxon>
        <taxon>Morella</taxon>
    </lineage>
</organism>
<evidence type="ECO:0000313" key="1">
    <source>
        <dbReference type="EMBL" id="KAB1222971.1"/>
    </source>
</evidence>
<name>A0A6A1WCR7_9ROSI</name>
<protein>
    <submittedName>
        <fullName evidence="1">Uncharacterized protein</fullName>
    </submittedName>
</protein>
<gene>
    <name evidence="1" type="ORF">CJ030_MR2G020022</name>
</gene>
<accession>A0A6A1WCR7</accession>
<reference evidence="1 2" key="1">
    <citation type="journal article" date="2019" name="Plant Biotechnol. J.">
        <title>The red bayberry genome and genetic basis of sex determination.</title>
        <authorList>
            <person name="Jia H.M."/>
            <person name="Jia H.J."/>
            <person name="Cai Q.L."/>
            <person name="Wang Y."/>
            <person name="Zhao H.B."/>
            <person name="Yang W.F."/>
            <person name="Wang G.Y."/>
            <person name="Li Y.H."/>
            <person name="Zhan D.L."/>
            <person name="Shen Y.T."/>
            <person name="Niu Q.F."/>
            <person name="Chang L."/>
            <person name="Qiu J."/>
            <person name="Zhao L."/>
            <person name="Xie H.B."/>
            <person name="Fu W.Y."/>
            <person name="Jin J."/>
            <person name="Li X.W."/>
            <person name="Jiao Y."/>
            <person name="Zhou C.C."/>
            <person name="Tu T."/>
            <person name="Chai C.Y."/>
            <person name="Gao J.L."/>
            <person name="Fan L.J."/>
            <person name="van de Weg E."/>
            <person name="Wang J.Y."/>
            <person name="Gao Z.S."/>
        </authorList>
    </citation>
    <scope>NUCLEOTIDE SEQUENCE [LARGE SCALE GENOMIC DNA]</scope>
    <source>
        <tissue evidence="1">Leaves</tissue>
    </source>
</reference>
<comment type="caution">
    <text evidence="1">The sequence shown here is derived from an EMBL/GenBank/DDBJ whole genome shotgun (WGS) entry which is preliminary data.</text>
</comment>
<dbReference type="AlphaFoldDB" id="A0A6A1WCR7"/>
<dbReference type="Proteomes" id="UP000516437">
    <property type="component" value="Chromosome 2"/>
</dbReference>